<keyword evidence="5" id="KW-0547">Nucleotide-binding</keyword>
<dbReference type="GO" id="GO:0005524">
    <property type="term" value="F:ATP binding"/>
    <property type="evidence" value="ECO:0007669"/>
    <property type="project" value="UniProtKB-KW"/>
</dbReference>
<dbReference type="Pfam" id="PF13807">
    <property type="entry name" value="GNVR"/>
    <property type="match status" value="1"/>
</dbReference>
<comment type="caution">
    <text evidence="12">The sequence shown here is derived from an EMBL/GenBank/DDBJ whole genome shotgun (WGS) entry which is preliminary data.</text>
</comment>
<keyword evidence="7" id="KW-0067">ATP-binding</keyword>
<dbReference type="GO" id="GO:0005886">
    <property type="term" value="C:plasma membrane"/>
    <property type="evidence" value="ECO:0007669"/>
    <property type="project" value="UniProtKB-ARBA"/>
</dbReference>
<evidence type="ECO:0000256" key="9">
    <source>
        <dbReference type="ARBA" id="ARBA00051245"/>
    </source>
</evidence>
<proteinExistence type="inferred from homology"/>
<dbReference type="InterPro" id="IPR050445">
    <property type="entry name" value="Bact_polysacc_biosynth/exp"/>
</dbReference>
<dbReference type="GO" id="GO:0042802">
    <property type="term" value="F:identical protein binding"/>
    <property type="evidence" value="ECO:0007669"/>
    <property type="project" value="UniProtKB-ARBA"/>
</dbReference>
<evidence type="ECO:0000256" key="4">
    <source>
        <dbReference type="ARBA" id="ARBA00022679"/>
    </source>
</evidence>
<evidence type="ECO:0000313" key="12">
    <source>
        <dbReference type="EMBL" id="PIW66079.1"/>
    </source>
</evidence>
<dbReference type="EMBL" id="PFGP01000122">
    <property type="protein sequence ID" value="PIW66079.1"/>
    <property type="molecule type" value="Genomic_DNA"/>
</dbReference>
<name>A0A2J0LFS5_9BACT</name>
<dbReference type="InterPro" id="IPR027417">
    <property type="entry name" value="P-loop_NTPase"/>
</dbReference>
<dbReference type="FunFam" id="3.40.50.300:FF:000527">
    <property type="entry name" value="Tyrosine-protein kinase etk"/>
    <property type="match status" value="1"/>
</dbReference>
<dbReference type="PANTHER" id="PTHR32309:SF13">
    <property type="entry name" value="FERRIC ENTEROBACTIN TRANSPORT PROTEIN FEPE"/>
    <property type="match status" value="1"/>
</dbReference>
<reference evidence="12 13" key="1">
    <citation type="submission" date="2017-09" db="EMBL/GenBank/DDBJ databases">
        <title>Depth-based differentiation of microbial function through sediment-hosted aquifers and enrichment of novel symbionts in the deep terrestrial subsurface.</title>
        <authorList>
            <person name="Probst A.J."/>
            <person name="Ladd B."/>
            <person name="Jarett J.K."/>
            <person name="Geller-Mcgrath D.E."/>
            <person name="Sieber C.M."/>
            <person name="Emerson J.B."/>
            <person name="Anantharaman K."/>
            <person name="Thomas B.C."/>
            <person name="Malmstrom R."/>
            <person name="Stieglmeier M."/>
            <person name="Klingl A."/>
            <person name="Woyke T."/>
            <person name="Ryan C.M."/>
            <person name="Banfield J.F."/>
        </authorList>
    </citation>
    <scope>NUCLEOTIDE SEQUENCE [LARGE SCALE GENOMIC DNA]</scope>
    <source>
        <strain evidence="12">CG12_big_fil_rev_8_21_14_0_65_43_15</strain>
    </source>
</reference>
<evidence type="ECO:0000259" key="10">
    <source>
        <dbReference type="Pfam" id="PF13614"/>
    </source>
</evidence>
<evidence type="ECO:0000256" key="6">
    <source>
        <dbReference type="ARBA" id="ARBA00022777"/>
    </source>
</evidence>
<evidence type="ECO:0000256" key="3">
    <source>
        <dbReference type="ARBA" id="ARBA00011903"/>
    </source>
</evidence>
<protein>
    <recommendedName>
        <fullName evidence="3">non-specific protein-tyrosine kinase</fullName>
        <ecNumber evidence="3">2.7.10.2</ecNumber>
    </recommendedName>
</protein>
<dbReference type="SUPFAM" id="SSF52540">
    <property type="entry name" value="P-loop containing nucleoside triphosphate hydrolases"/>
    <property type="match status" value="1"/>
</dbReference>
<comment type="catalytic activity">
    <reaction evidence="9">
        <text>L-tyrosyl-[protein] + ATP = O-phospho-L-tyrosyl-[protein] + ADP + H(+)</text>
        <dbReference type="Rhea" id="RHEA:10596"/>
        <dbReference type="Rhea" id="RHEA-COMP:10136"/>
        <dbReference type="Rhea" id="RHEA-COMP:20101"/>
        <dbReference type="ChEBI" id="CHEBI:15378"/>
        <dbReference type="ChEBI" id="CHEBI:30616"/>
        <dbReference type="ChEBI" id="CHEBI:46858"/>
        <dbReference type="ChEBI" id="CHEBI:61978"/>
        <dbReference type="ChEBI" id="CHEBI:456216"/>
        <dbReference type="EC" id="2.7.10.2"/>
    </reaction>
</comment>
<sequence length="590" mass="66826">MVTFFVAIVSFVAFFSFWVEPTYRATTVILIERQQPKVLSVEEVYGMGLADKEYYETQYKILRSRTLIKLIFDDMNLYLDPEFSDARDPISVFISRLTIDPVRNSRLVNLHFDGKDPQKITTIANTLAELYIKQDAEIRTKASRDAVSWLMEQIVSVKKRLEESETALVKYMEQEKITESPEAGNKDNTVNLPETLKREQLRLEVEISEISRRYGPKHPQMVKVLSELESVKSKLDIETQNLINLNRKAAQYTILKREVDSNRDIYETLVKRAKETGVSEQLEATNIRVVDPAEVPDRPIRPNKKNNIILACLVGLMLGVSTAFFIEYIDNTVKDPDDVTNYIGLPFLGYVPSARKEARTEDEIDLIVYQKPHSVISEAYRSIRTSILFAFAGKPSKTILMTSSSPQEGKTSAAINLGITMANTSEKVLFVDADLRCSRLHKSFGIQKENGLSDYLVGNITLDAAIKPTRIENLSLLTAGSTPPNPAELLHSGKMKAFLEDAIKKFDRIIIDAPPILMVTDAAILANIVDGVIMLVRCGKIHIEIVSRTKQKLQDSKANILGVLLNNVDYGKESYYHYYYYSDEEKKKNV</sequence>
<dbReference type="NCBIfam" id="TIGR01007">
    <property type="entry name" value="eps_fam"/>
    <property type="match status" value="1"/>
</dbReference>
<dbReference type="EC" id="2.7.10.2" evidence="3"/>
<dbReference type="Gene3D" id="3.40.50.300">
    <property type="entry name" value="P-loop containing nucleotide triphosphate hydrolases"/>
    <property type="match status" value="1"/>
</dbReference>
<feature type="domain" description="AAA" evidence="10">
    <location>
        <begin position="408"/>
        <end position="547"/>
    </location>
</feature>
<evidence type="ECO:0000256" key="2">
    <source>
        <dbReference type="ARBA" id="ARBA00008883"/>
    </source>
</evidence>
<gene>
    <name evidence="12" type="ORF">COW11_05265</name>
</gene>
<keyword evidence="8" id="KW-0829">Tyrosine-protein kinase</keyword>
<dbReference type="Pfam" id="PF13614">
    <property type="entry name" value="AAA_31"/>
    <property type="match status" value="1"/>
</dbReference>
<evidence type="ECO:0000256" key="8">
    <source>
        <dbReference type="ARBA" id="ARBA00023137"/>
    </source>
</evidence>
<dbReference type="PANTHER" id="PTHR32309">
    <property type="entry name" value="TYROSINE-PROTEIN KINASE"/>
    <property type="match status" value="1"/>
</dbReference>
<organism evidence="12 13">
    <name type="scientific">Candidatus Taenaricola geysiri</name>
    <dbReference type="NCBI Taxonomy" id="1974752"/>
    <lineage>
        <taxon>Bacteria</taxon>
        <taxon>Pseudomonadati</taxon>
        <taxon>Candidatus Omnitrophota</taxon>
        <taxon>Candidatus Taenaricola</taxon>
    </lineage>
</organism>
<comment type="similarity">
    <text evidence="2">Belongs to the etk/wzc family.</text>
</comment>
<dbReference type="InterPro" id="IPR025669">
    <property type="entry name" value="AAA_dom"/>
</dbReference>
<keyword evidence="4" id="KW-0808">Transferase</keyword>
<keyword evidence="6" id="KW-0418">Kinase</keyword>
<feature type="domain" description="Tyrosine-protein kinase G-rich" evidence="11">
    <location>
        <begin position="254"/>
        <end position="325"/>
    </location>
</feature>
<dbReference type="Proteomes" id="UP000231267">
    <property type="component" value="Unassembled WGS sequence"/>
</dbReference>
<dbReference type="InterPro" id="IPR005702">
    <property type="entry name" value="Wzc-like_C"/>
</dbReference>
<dbReference type="CDD" id="cd05387">
    <property type="entry name" value="BY-kinase"/>
    <property type="match status" value="1"/>
</dbReference>
<evidence type="ECO:0000259" key="11">
    <source>
        <dbReference type="Pfam" id="PF13807"/>
    </source>
</evidence>
<comment type="similarity">
    <text evidence="1">Belongs to the CpsD/CapB family.</text>
</comment>
<dbReference type="AlphaFoldDB" id="A0A2J0LFS5"/>
<evidence type="ECO:0000256" key="7">
    <source>
        <dbReference type="ARBA" id="ARBA00022840"/>
    </source>
</evidence>
<evidence type="ECO:0000256" key="5">
    <source>
        <dbReference type="ARBA" id="ARBA00022741"/>
    </source>
</evidence>
<evidence type="ECO:0000256" key="1">
    <source>
        <dbReference type="ARBA" id="ARBA00007316"/>
    </source>
</evidence>
<dbReference type="InterPro" id="IPR032807">
    <property type="entry name" value="GNVR"/>
</dbReference>
<evidence type="ECO:0000313" key="13">
    <source>
        <dbReference type="Proteomes" id="UP000231267"/>
    </source>
</evidence>
<accession>A0A2J0LFS5</accession>
<dbReference type="GO" id="GO:0004715">
    <property type="term" value="F:non-membrane spanning protein tyrosine kinase activity"/>
    <property type="evidence" value="ECO:0007669"/>
    <property type="project" value="UniProtKB-EC"/>
</dbReference>